<keyword evidence="2" id="KW-0540">Nuclease</keyword>
<dbReference type="GO" id="GO:0005829">
    <property type="term" value="C:cytosol"/>
    <property type="evidence" value="ECO:0007669"/>
    <property type="project" value="TreeGrafter"/>
</dbReference>
<evidence type="ECO:0000313" key="2">
    <source>
        <dbReference type="EMBL" id="UWZ59340.1"/>
    </source>
</evidence>
<dbReference type="GO" id="GO:0003676">
    <property type="term" value="F:nucleic acid binding"/>
    <property type="evidence" value="ECO:0007669"/>
    <property type="project" value="InterPro"/>
</dbReference>
<dbReference type="PANTHER" id="PTHR30231:SF41">
    <property type="entry name" value="DNA POLYMERASE III SUBUNIT EPSILON"/>
    <property type="match status" value="1"/>
</dbReference>
<dbReference type="Gene3D" id="3.30.420.10">
    <property type="entry name" value="Ribonuclease H-like superfamily/Ribonuclease H"/>
    <property type="match status" value="1"/>
</dbReference>
<gene>
    <name evidence="2" type="ORF">Daura_03900</name>
</gene>
<dbReference type="Pfam" id="PF00929">
    <property type="entry name" value="RNase_T"/>
    <property type="match status" value="1"/>
</dbReference>
<accession>A0A9Q9ITV8</accession>
<dbReference type="CDD" id="cd06127">
    <property type="entry name" value="DEDDh"/>
    <property type="match status" value="1"/>
</dbReference>
<keyword evidence="2" id="KW-0269">Exonuclease</keyword>
<evidence type="ECO:0000259" key="1">
    <source>
        <dbReference type="SMART" id="SM00479"/>
    </source>
</evidence>
<proteinExistence type="predicted"/>
<sequence length="229" mass="24111">MNQRQEASVAHTRAGAAPSWRTARLVALDLEGTGAQDGADEAILEIAAVPLIDGAPDVATAYTTLVNPGRPIPARPWISPGLTNDALASAPPLAAVEPGLAALLDGAVLVGHNVRVDWRLLQRRCPSIRPIALLDTYKLARAVMNTPSYSLTNLLKTLDLTATVDTMAPGSQPHRALWDTVGTALLLGALIHIQWQTDPAIADLTAVADVPLDGGVSAPVIEEDQLHLF</sequence>
<dbReference type="EMBL" id="CP073767">
    <property type="protein sequence ID" value="UWZ59340.1"/>
    <property type="molecule type" value="Genomic_DNA"/>
</dbReference>
<dbReference type="InterPro" id="IPR012337">
    <property type="entry name" value="RNaseH-like_sf"/>
</dbReference>
<dbReference type="SUPFAM" id="SSF53098">
    <property type="entry name" value="Ribonuclease H-like"/>
    <property type="match status" value="1"/>
</dbReference>
<reference evidence="2" key="1">
    <citation type="submission" date="2021-04" db="EMBL/GenBank/DDBJ databases">
        <title>Dactylosporangium aurantiacum NRRL B-8018 full assembly.</title>
        <authorList>
            <person name="Hartkoorn R.C."/>
            <person name="Beaudoing E."/>
            <person name="Hot D."/>
        </authorList>
    </citation>
    <scope>NUCLEOTIDE SEQUENCE</scope>
    <source>
        <strain evidence="2">NRRL B-8018</strain>
    </source>
</reference>
<dbReference type="GO" id="GO:0045004">
    <property type="term" value="P:DNA replication proofreading"/>
    <property type="evidence" value="ECO:0007669"/>
    <property type="project" value="TreeGrafter"/>
</dbReference>
<dbReference type="Proteomes" id="UP001058003">
    <property type="component" value="Chromosome"/>
</dbReference>
<dbReference type="InterPro" id="IPR013520">
    <property type="entry name" value="Ribonucl_H"/>
</dbReference>
<dbReference type="AlphaFoldDB" id="A0A9Q9ITV8"/>
<feature type="domain" description="Exonuclease" evidence="1">
    <location>
        <begin position="24"/>
        <end position="196"/>
    </location>
</feature>
<dbReference type="KEGG" id="daur:Daura_03900"/>
<organism evidence="2 3">
    <name type="scientific">Dactylosporangium aurantiacum</name>
    <dbReference type="NCBI Taxonomy" id="35754"/>
    <lineage>
        <taxon>Bacteria</taxon>
        <taxon>Bacillati</taxon>
        <taxon>Actinomycetota</taxon>
        <taxon>Actinomycetes</taxon>
        <taxon>Micromonosporales</taxon>
        <taxon>Micromonosporaceae</taxon>
        <taxon>Dactylosporangium</taxon>
    </lineage>
</organism>
<protein>
    <submittedName>
        <fullName evidence="2">3'-5' exonuclease</fullName>
    </submittedName>
</protein>
<name>A0A9Q9ITV8_9ACTN</name>
<dbReference type="InterPro" id="IPR036397">
    <property type="entry name" value="RNaseH_sf"/>
</dbReference>
<keyword evidence="2" id="KW-0378">Hydrolase</keyword>
<dbReference type="SMART" id="SM00479">
    <property type="entry name" value="EXOIII"/>
    <property type="match status" value="1"/>
</dbReference>
<dbReference type="GO" id="GO:0008408">
    <property type="term" value="F:3'-5' exonuclease activity"/>
    <property type="evidence" value="ECO:0007669"/>
    <property type="project" value="TreeGrafter"/>
</dbReference>
<keyword evidence="3" id="KW-1185">Reference proteome</keyword>
<evidence type="ECO:0000313" key="3">
    <source>
        <dbReference type="Proteomes" id="UP001058003"/>
    </source>
</evidence>
<dbReference type="PANTHER" id="PTHR30231">
    <property type="entry name" value="DNA POLYMERASE III SUBUNIT EPSILON"/>
    <property type="match status" value="1"/>
</dbReference>